<dbReference type="EMBL" id="CAJVQB010038710">
    <property type="protein sequence ID" value="CAG8826549.1"/>
    <property type="molecule type" value="Genomic_DNA"/>
</dbReference>
<comment type="caution">
    <text evidence="1">The sequence shown here is derived from an EMBL/GenBank/DDBJ whole genome shotgun (WGS) entry which is preliminary data.</text>
</comment>
<keyword evidence="2" id="KW-1185">Reference proteome</keyword>
<evidence type="ECO:0000313" key="2">
    <source>
        <dbReference type="Proteomes" id="UP000789901"/>
    </source>
</evidence>
<feature type="non-terminal residue" evidence="1">
    <location>
        <position position="1"/>
    </location>
</feature>
<dbReference type="Proteomes" id="UP000789901">
    <property type="component" value="Unassembled WGS sequence"/>
</dbReference>
<name>A0ABN7WD51_GIGMA</name>
<organism evidence="1 2">
    <name type="scientific">Gigaspora margarita</name>
    <dbReference type="NCBI Taxonomy" id="4874"/>
    <lineage>
        <taxon>Eukaryota</taxon>
        <taxon>Fungi</taxon>
        <taxon>Fungi incertae sedis</taxon>
        <taxon>Mucoromycota</taxon>
        <taxon>Glomeromycotina</taxon>
        <taxon>Glomeromycetes</taxon>
        <taxon>Diversisporales</taxon>
        <taxon>Gigasporaceae</taxon>
        <taxon>Gigaspora</taxon>
    </lineage>
</organism>
<gene>
    <name evidence="1" type="ORF">GMARGA_LOCUS29160</name>
</gene>
<protein>
    <submittedName>
        <fullName evidence="1">21883_t:CDS:1</fullName>
    </submittedName>
</protein>
<sequence length="99" mass="11280">LSTITEIQQEYNQIISKNKNTTKPLIFKFYYSEVIVPKNATDLINPLSITQISISQNNINIPNILVPDLLPINPNSIANIQKVLDYIKEISRINKGEQK</sequence>
<evidence type="ECO:0000313" key="1">
    <source>
        <dbReference type="EMBL" id="CAG8826549.1"/>
    </source>
</evidence>
<proteinExistence type="predicted"/>
<reference evidence="1 2" key="1">
    <citation type="submission" date="2021-06" db="EMBL/GenBank/DDBJ databases">
        <authorList>
            <person name="Kallberg Y."/>
            <person name="Tangrot J."/>
            <person name="Rosling A."/>
        </authorList>
    </citation>
    <scope>NUCLEOTIDE SEQUENCE [LARGE SCALE GENOMIC DNA]</scope>
    <source>
        <strain evidence="1 2">120-4 pot B 10/14</strain>
    </source>
</reference>
<accession>A0ABN7WD51</accession>